<dbReference type="Proteomes" id="UP000279833">
    <property type="component" value="Unassembled WGS sequence"/>
</dbReference>
<dbReference type="STRING" id="6186.A0A183L7E4"/>
<dbReference type="EMBL" id="UZAK01053220">
    <property type="protein sequence ID" value="VDP82167.1"/>
    <property type="molecule type" value="Genomic_DNA"/>
</dbReference>
<protein>
    <submittedName>
        <fullName evidence="3">Endo/exonuclease/phosphatase domain-containing protein</fullName>
    </submittedName>
</protein>
<dbReference type="WBParaSite" id="SCUD_0002326701-mRNA-1">
    <property type="protein sequence ID" value="SCUD_0002326701-mRNA-1"/>
    <property type="gene ID" value="SCUD_0002326701"/>
</dbReference>
<dbReference type="AlphaFoldDB" id="A0A183L7E4"/>
<reference evidence="1 2" key="2">
    <citation type="submission" date="2018-11" db="EMBL/GenBank/DDBJ databases">
        <authorList>
            <consortium name="Pathogen Informatics"/>
        </authorList>
    </citation>
    <scope>NUCLEOTIDE SEQUENCE [LARGE SCALE GENOMIC DNA]</scope>
    <source>
        <strain evidence="1">Dakar</strain>
        <strain evidence="2">Dakar, Senegal</strain>
    </source>
</reference>
<organism evidence="3">
    <name type="scientific">Schistosoma curassoni</name>
    <dbReference type="NCBI Taxonomy" id="6186"/>
    <lineage>
        <taxon>Eukaryota</taxon>
        <taxon>Metazoa</taxon>
        <taxon>Spiralia</taxon>
        <taxon>Lophotrochozoa</taxon>
        <taxon>Platyhelminthes</taxon>
        <taxon>Trematoda</taxon>
        <taxon>Digenea</taxon>
        <taxon>Strigeidida</taxon>
        <taxon>Schistosomatoidea</taxon>
        <taxon>Schistosomatidae</taxon>
        <taxon>Schistosoma</taxon>
    </lineage>
</organism>
<keyword evidence="2" id="KW-1185">Reference proteome</keyword>
<reference evidence="3" key="1">
    <citation type="submission" date="2016-06" db="UniProtKB">
        <authorList>
            <consortium name="WormBaseParasite"/>
        </authorList>
    </citation>
    <scope>IDENTIFICATION</scope>
</reference>
<gene>
    <name evidence="1" type="ORF">SCUD_LOCUS23264</name>
</gene>
<evidence type="ECO:0000313" key="3">
    <source>
        <dbReference type="WBParaSite" id="SCUD_0002326701-mRNA-1"/>
    </source>
</evidence>
<accession>A0A183L7E4</accession>
<evidence type="ECO:0000313" key="1">
    <source>
        <dbReference type="EMBL" id="VDP82167.1"/>
    </source>
</evidence>
<evidence type="ECO:0000313" key="2">
    <source>
        <dbReference type="Proteomes" id="UP000279833"/>
    </source>
</evidence>
<name>A0A183L7E4_9TREM</name>
<proteinExistence type="predicted"/>
<sequence length="157" mass="17945">MDNTGYEDIMGRHGLRERNENGDIFANLCASNKEVIGGTTFPHKRKATWLSADHTTENQVDHLCINKSFRRSMGNVITRRGADIALDHHLIVTATIKLKLKKQWTAGETALQGFSTVFLRYTDKLNEFRITLNNSCQALQDLLEETSMEKYWGKNKE</sequence>